<keyword evidence="2 6" id="KW-0418">Kinase</keyword>
<proteinExistence type="predicted"/>
<feature type="domain" description="Signal transduction histidine kinase subgroup 3 dimerisation and phosphoacceptor" evidence="5">
    <location>
        <begin position="190"/>
        <end position="252"/>
    </location>
</feature>
<organism evidence="6 7">
    <name type="scientific">Marinobacter xestospongiae</name>
    <dbReference type="NCBI Taxonomy" id="994319"/>
    <lineage>
        <taxon>Bacteria</taxon>
        <taxon>Pseudomonadati</taxon>
        <taxon>Pseudomonadota</taxon>
        <taxon>Gammaproteobacteria</taxon>
        <taxon>Pseudomonadales</taxon>
        <taxon>Marinobacteraceae</taxon>
        <taxon>Marinobacter</taxon>
    </lineage>
</organism>
<dbReference type="Pfam" id="PF07730">
    <property type="entry name" value="HisKA_3"/>
    <property type="match status" value="1"/>
</dbReference>
<feature type="transmembrane region" description="Helical" evidence="4">
    <location>
        <begin position="12"/>
        <end position="33"/>
    </location>
</feature>
<feature type="transmembrane region" description="Helical" evidence="4">
    <location>
        <begin position="78"/>
        <end position="105"/>
    </location>
</feature>
<protein>
    <submittedName>
        <fullName evidence="6">Histidine kinase</fullName>
    </submittedName>
</protein>
<comment type="caution">
    <text evidence="6">The sequence shown here is derived from an EMBL/GenBank/DDBJ whole genome shotgun (WGS) entry which is preliminary data.</text>
</comment>
<keyword evidence="4" id="KW-1133">Transmembrane helix</keyword>
<dbReference type="InterPro" id="IPR050482">
    <property type="entry name" value="Sensor_HK_TwoCompSys"/>
</dbReference>
<evidence type="ECO:0000259" key="5">
    <source>
        <dbReference type="Pfam" id="PF07730"/>
    </source>
</evidence>
<gene>
    <name evidence="6" type="ORF">RYS15_04790</name>
</gene>
<sequence>MTSLPATRAQLVELSLGLLTWGTITLIALHFWHQNDPNLPARIDFNPSTLVAVVALFITNFAGFCWRLMSRHRPQWGLVLQGASLLVLMSLFPSAMIMILGIMLVGHLGEYLRPAGCLMIALLLPLLYYVQASEPYAWINASMLGMFNLFALLISSRLVNERRAREASAHLLRELRATQTLLFATAQRDERLRIARDLHDVLGHHLTALSIQLEVANQLGSDPALPHIQKARDISRLLLSDVREAVSDIRQSNELDMAQALKALVQDLKHLQVTLNLEPGLNIHNARVAEALFRTAQEALTNSIRHGRASRCTLDLTRDDHDRIRLVMSDNGHARAPIVPGNGLTGMRERIEHLDGTLQLKAGAAGFTIDTTLPDPAP</sequence>
<dbReference type="InterPro" id="IPR036890">
    <property type="entry name" value="HATPase_C_sf"/>
</dbReference>
<dbReference type="PANTHER" id="PTHR24421">
    <property type="entry name" value="NITRATE/NITRITE SENSOR PROTEIN NARX-RELATED"/>
    <property type="match status" value="1"/>
</dbReference>
<feature type="transmembrane region" description="Helical" evidence="4">
    <location>
        <begin position="137"/>
        <end position="155"/>
    </location>
</feature>
<keyword evidence="7" id="KW-1185">Reference proteome</keyword>
<dbReference type="SUPFAM" id="SSF55874">
    <property type="entry name" value="ATPase domain of HSP90 chaperone/DNA topoisomerase II/histidine kinase"/>
    <property type="match status" value="1"/>
</dbReference>
<reference evidence="6 7" key="1">
    <citation type="submission" date="2023-10" db="EMBL/GenBank/DDBJ databases">
        <title>Characteristics and mechanism of a salt-tolerant marine origin heterotrophic nitrifying- aerobic denitrifying bacteria Marinobacter xestospongiae HN1.</title>
        <authorList>
            <person name="Qi R."/>
        </authorList>
    </citation>
    <scope>NUCLEOTIDE SEQUENCE [LARGE SCALE GENOMIC DNA]</scope>
    <source>
        <strain evidence="6 7">HN1</strain>
    </source>
</reference>
<dbReference type="EMBL" id="JAWIIJ010000002">
    <property type="protein sequence ID" value="MDV2077985.1"/>
    <property type="molecule type" value="Genomic_DNA"/>
</dbReference>
<dbReference type="InterPro" id="IPR011712">
    <property type="entry name" value="Sig_transdc_His_kin_sub3_dim/P"/>
</dbReference>
<dbReference type="PANTHER" id="PTHR24421:SF59">
    <property type="entry name" value="OXYGEN SENSOR HISTIDINE KINASE NREB"/>
    <property type="match status" value="1"/>
</dbReference>
<dbReference type="Gene3D" id="1.20.5.1930">
    <property type="match status" value="1"/>
</dbReference>
<dbReference type="GO" id="GO:0016301">
    <property type="term" value="F:kinase activity"/>
    <property type="evidence" value="ECO:0007669"/>
    <property type="project" value="UniProtKB-KW"/>
</dbReference>
<keyword evidence="3" id="KW-0902">Two-component regulatory system</keyword>
<keyword evidence="4" id="KW-0812">Transmembrane</keyword>
<evidence type="ECO:0000256" key="3">
    <source>
        <dbReference type="ARBA" id="ARBA00023012"/>
    </source>
</evidence>
<evidence type="ECO:0000256" key="2">
    <source>
        <dbReference type="ARBA" id="ARBA00022777"/>
    </source>
</evidence>
<keyword evidence="1" id="KW-0808">Transferase</keyword>
<evidence type="ECO:0000256" key="4">
    <source>
        <dbReference type="SAM" id="Phobius"/>
    </source>
</evidence>
<evidence type="ECO:0000256" key="1">
    <source>
        <dbReference type="ARBA" id="ARBA00022679"/>
    </source>
</evidence>
<dbReference type="CDD" id="cd16917">
    <property type="entry name" value="HATPase_UhpB-NarQ-NarX-like"/>
    <property type="match status" value="1"/>
</dbReference>
<keyword evidence="4" id="KW-0472">Membrane</keyword>
<name>A0ABU3VUN5_9GAMM</name>
<accession>A0ABU3VUN5</accession>
<dbReference type="Gene3D" id="3.30.565.10">
    <property type="entry name" value="Histidine kinase-like ATPase, C-terminal domain"/>
    <property type="match status" value="1"/>
</dbReference>
<feature type="transmembrane region" description="Helical" evidence="4">
    <location>
        <begin position="111"/>
        <end position="130"/>
    </location>
</feature>
<dbReference type="Proteomes" id="UP001269819">
    <property type="component" value="Unassembled WGS sequence"/>
</dbReference>
<evidence type="ECO:0000313" key="6">
    <source>
        <dbReference type="EMBL" id="MDV2077985.1"/>
    </source>
</evidence>
<dbReference type="RefSeq" id="WP_316972838.1">
    <property type="nucleotide sequence ID" value="NZ_JAWIIJ010000002.1"/>
</dbReference>
<feature type="transmembrane region" description="Helical" evidence="4">
    <location>
        <begin position="45"/>
        <end position="66"/>
    </location>
</feature>
<evidence type="ECO:0000313" key="7">
    <source>
        <dbReference type="Proteomes" id="UP001269819"/>
    </source>
</evidence>